<keyword evidence="1" id="KW-0472">Membrane</keyword>
<accession>A0A6N4XTL9</accession>
<name>A0A6N4XTL9_9FLAO</name>
<reference evidence="2 3" key="1">
    <citation type="submission" date="2020-01" db="EMBL/GenBank/DDBJ databases">
        <authorList>
            <person name="Rodrigo-Torres L."/>
            <person name="Arahal R. D."/>
            <person name="Lucena T."/>
        </authorList>
    </citation>
    <scope>NUCLEOTIDE SEQUENCE [LARGE SCALE GENOMIC DNA]</scope>
    <source>
        <strain evidence="2 3">CECT 9393</strain>
    </source>
</reference>
<gene>
    <name evidence="2" type="ORF">CHRY9393_03576</name>
</gene>
<feature type="transmembrane region" description="Helical" evidence="1">
    <location>
        <begin position="47"/>
        <end position="65"/>
    </location>
</feature>
<dbReference type="AlphaFoldDB" id="A0A6N4XTL9"/>
<evidence type="ECO:0008006" key="4">
    <source>
        <dbReference type="Google" id="ProtNLM"/>
    </source>
</evidence>
<sequence length="101" mass="11002">MKKQINNKKVFKILTTIFACGLLFLPDLMYADIVGELNKWNTKAKLAAKAVVGLSAIGGGVYAYFKMQTDDGSAGKKALLSFIGALIFAAVMFTLIDEFMK</sequence>
<dbReference type="RefSeq" id="WP_162074462.1">
    <property type="nucleotide sequence ID" value="NZ_CACVBY010000191.1"/>
</dbReference>
<keyword evidence="3" id="KW-1185">Reference proteome</keyword>
<dbReference type="EMBL" id="CACVBY010000191">
    <property type="protein sequence ID" value="CAA7393926.1"/>
    <property type="molecule type" value="Genomic_DNA"/>
</dbReference>
<proteinExistence type="predicted"/>
<dbReference type="Proteomes" id="UP000445309">
    <property type="component" value="Unassembled WGS sequence"/>
</dbReference>
<evidence type="ECO:0000313" key="2">
    <source>
        <dbReference type="EMBL" id="CAA7393926.1"/>
    </source>
</evidence>
<keyword evidence="1" id="KW-0812">Transmembrane</keyword>
<feature type="transmembrane region" description="Helical" evidence="1">
    <location>
        <begin position="77"/>
        <end position="96"/>
    </location>
</feature>
<protein>
    <recommendedName>
        <fullName evidence="4">DUF4134 domain-containing protein</fullName>
    </recommendedName>
</protein>
<organism evidence="2 3">
    <name type="scientific">Chryseobacterium fistulae</name>
    <dbReference type="NCBI Taxonomy" id="2675058"/>
    <lineage>
        <taxon>Bacteria</taxon>
        <taxon>Pseudomonadati</taxon>
        <taxon>Bacteroidota</taxon>
        <taxon>Flavobacteriia</taxon>
        <taxon>Flavobacteriales</taxon>
        <taxon>Weeksellaceae</taxon>
        <taxon>Chryseobacterium group</taxon>
        <taxon>Chryseobacterium</taxon>
    </lineage>
</organism>
<keyword evidence="1" id="KW-1133">Transmembrane helix</keyword>
<evidence type="ECO:0000256" key="1">
    <source>
        <dbReference type="SAM" id="Phobius"/>
    </source>
</evidence>
<evidence type="ECO:0000313" key="3">
    <source>
        <dbReference type="Proteomes" id="UP000445309"/>
    </source>
</evidence>